<dbReference type="EMBL" id="CADCUQ010000171">
    <property type="protein sequence ID" value="CAA9381498.1"/>
    <property type="molecule type" value="Genomic_DNA"/>
</dbReference>
<sequence length="52" mass="5227">AVRRARRAARAGGPVRVPDPPAGRDARDDPAPRNRAGGDGERQPGDAGGGGL</sequence>
<accession>A0A6J4NFS2</accession>
<evidence type="ECO:0000256" key="1">
    <source>
        <dbReference type="SAM" id="MobiDB-lite"/>
    </source>
</evidence>
<organism evidence="2">
    <name type="scientific">uncultured Phycisphaerae bacterium</name>
    <dbReference type="NCBI Taxonomy" id="904963"/>
    <lineage>
        <taxon>Bacteria</taxon>
        <taxon>Pseudomonadati</taxon>
        <taxon>Planctomycetota</taxon>
        <taxon>Phycisphaerae</taxon>
        <taxon>environmental samples</taxon>
    </lineage>
</organism>
<name>A0A6J4NFS2_9BACT</name>
<feature type="non-terminal residue" evidence="2">
    <location>
        <position position="52"/>
    </location>
</feature>
<feature type="region of interest" description="Disordered" evidence="1">
    <location>
        <begin position="1"/>
        <end position="52"/>
    </location>
</feature>
<reference evidence="2" key="1">
    <citation type="submission" date="2020-02" db="EMBL/GenBank/DDBJ databases">
        <authorList>
            <person name="Meier V. D."/>
        </authorList>
    </citation>
    <scope>NUCLEOTIDE SEQUENCE</scope>
    <source>
        <strain evidence="2">AVDCRST_MAG64</strain>
    </source>
</reference>
<proteinExistence type="predicted"/>
<protein>
    <submittedName>
        <fullName evidence="2">Uncharacterized protein</fullName>
    </submittedName>
</protein>
<feature type="non-terminal residue" evidence="2">
    <location>
        <position position="1"/>
    </location>
</feature>
<gene>
    <name evidence="2" type="ORF">AVDCRST_MAG64-670</name>
</gene>
<evidence type="ECO:0000313" key="2">
    <source>
        <dbReference type="EMBL" id="CAA9381498.1"/>
    </source>
</evidence>
<feature type="compositionally biased region" description="Basic and acidic residues" evidence="1">
    <location>
        <begin position="22"/>
        <end position="44"/>
    </location>
</feature>
<dbReference type="AlphaFoldDB" id="A0A6J4NFS2"/>